<proteinExistence type="predicted"/>
<accession>A0A2G1VSR7</accession>
<organism evidence="1 2">
    <name type="scientific">Leeuwenhoekiella nanhaiensis</name>
    <dbReference type="NCBI Taxonomy" id="1655491"/>
    <lineage>
        <taxon>Bacteria</taxon>
        <taxon>Pseudomonadati</taxon>
        <taxon>Bacteroidota</taxon>
        <taxon>Flavobacteriia</taxon>
        <taxon>Flavobacteriales</taxon>
        <taxon>Flavobacteriaceae</taxon>
        <taxon>Leeuwenhoekiella</taxon>
    </lineage>
</organism>
<gene>
    <name evidence="1" type="ORF">CJ305_07410</name>
</gene>
<dbReference type="RefSeq" id="WP_099645633.1">
    <property type="nucleotide sequence ID" value="NZ_KZ319289.1"/>
</dbReference>
<dbReference type="AlphaFoldDB" id="A0A2G1VSR7"/>
<evidence type="ECO:0000313" key="1">
    <source>
        <dbReference type="EMBL" id="PHQ29791.1"/>
    </source>
</evidence>
<reference evidence="1 2" key="1">
    <citation type="submission" date="2017-08" db="EMBL/GenBank/DDBJ databases">
        <title>The whole genome shortgun sequences of strain Leeuwenhoekiella nanhaiensis G18 from the South China Sea.</title>
        <authorList>
            <person name="Liu Q."/>
        </authorList>
    </citation>
    <scope>NUCLEOTIDE SEQUENCE [LARGE SCALE GENOMIC DNA]</scope>
    <source>
        <strain evidence="1 2">G18</strain>
    </source>
</reference>
<sequence length="187" mass="21849">MKNSTLGILMLFCFNTFAQKTTDSLEIWTMFTIGNLVNAKAHEFAARGLPVKIIHKTGDVLWEVEDEDAEYKSEIEYIEAHNDSVWEQLKNRGFKNPRKSYEEQFQKERADLEAALELFNENPRIKRYQEVRSKDQFPNADIKKITDGVYQIELWSLDIQNPLDTQKKEFVAKVDINTLQTTVVKLE</sequence>
<dbReference type="EMBL" id="NQXA01000003">
    <property type="protein sequence ID" value="PHQ29791.1"/>
    <property type="molecule type" value="Genomic_DNA"/>
</dbReference>
<comment type="caution">
    <text evidence="1">The sequence shown here is derived from an EMBL/GenBank/DDBJ whole genome shotgun (WGS) entry which is preliminary data.</text>
</comment>
<evidence type="ECO:0000313" key="2">
    <source>
        <dbReference type="Proteomes" id="UP000229433"/>
    </source>
</evidence>
<protein>
    <submittedName>
        <fullName evidence="1">Uncharacterized protein</fullName>
    </submittedName>
</protein>
<keyword evidence="2" id="KW-1185">Reference proteome</keyword>
<name>A0A2G1VSR7_9FLAO</name>
<dbReference type="OrthoDB" id="1453603at2"/>
<dbReference type="Proteomes" id="UP000229433">
    <property type="component" value="Unassembled WGS sequence"/>
</dbReference>